<evidence type="ECO:0000256" key="6">
    <source>
        <dbReference type="SAM" id="Phobius"/>
    </source>
</evidence>
<evidence type="ECO:0000256" key="1">
    <source>
        <dbReference type="ARBA" id="ARBA00004651"/>
    </source>
</evidence>
<feature type="transmembrane region" description="Helical" evidence="6">
    <location>
        <begin position="326"/>
        <end position="352"/>
    </location>
</feature>
<protein>
    <submittedName>
        <fullName evidence="9">ABC transport system permease protein</fullName>
    </submittedName>
</protein>
<comment type="subcellular location">
    <subcellularLocation>
        <location evidence="1">Cell membrane</location>
        <topology evidence="1">Multi-pass membrane protein</topology>
    </subcellularLocation>
</comment>
<proteinExistence type="predicted"/>
<evidence type="ECO:0000313" key="10">
    <source>
        <dbReference type="Proteomes" id="UP000541583"/>
    </source>
</evidence>
<feature type="transmembrane region" description="Helical" evidence="6">
    <location>
        <begin position="418"/>
        <end position="442"/>
    </location>
</feature>
<feature type="transmembrane region" description="Helical" evidence="6">
    <location>
        <begin position="754"/>
        <end position="774"/>
    </location>
</feature>
<organism evidence="9 10">
    <name type="scientific">Mucilaginibacter lappiensis</name>
    <dbReference type="NCBI Taxonomy" id="354630"/>
    <lineage>
        <taxon>Bacteria</taxon>
        <taxon>Pseudomonadati</taxon>
        <taxon>Bacteroidota</taxon>
        <taxon>Sphingobacteriia</taxon>
        <taxon>Sphingobacteriales</taxon>
        <taxon>Sphingobacteriaceae</taxon>
        <taxon>Mucilaginibacter</taxon>
    </lineage>
</organism>
<dbReference type="InterPro" id="IPR050250">
    <property type="entry name" value="Macrolide_Exporter_MacB"/>
</dbReference>
<feature type="transmembrane region" description="Helical" evidence="6">
    <location>
        <begin position="280"/>
        <end position="305"/>
    </location>
</feature>
<feature type="transmembrane region" description="Helical" evidence="6">
    <location>
        <begin position="667"/>
        <end position="695"/>
    </location>
</feature>
<dbReference type="RefSeq" id="WP_076371759.1">
    <property type="nucleotide sequence ID" value="NZ_FTMG01000002.1"/>
</dbReference>
<feature type="transmembrane region" description="Helical" evidence="6">
    <location>
        <begin position="21"/>
        <end position="43"/>
    </location>
</feature>
<dbReference type="Pfam" id="PF02687">
    <property type="entry name" value="FtsX"/>
    <property type="match status" value="2"/>
</dbReference>
<dbReference type="Proteomes" id="UP000541583">
    <property type="component" value="Unassembled WGS sequence"/>
</dbReference>
<keyword evidence="4 6" id="KW-1133">Transmembrane helix</keyword>
<evidence type="ECO:0000259" key="7">
    <source>
        <dbReference type="Pfam" id="PF02687"/>
    </source>
</evidence>
<evidence type="ECO:0000259" key="8">
    <source>
        <dbReference type="Pfam" id="PF12704"/>
    </source>
</evidence>
<dbReference type="InterPro" id="IPR003838">
    <property type="entry name" value="ABC3_permease_C"/>
</dbReference>
<keyword evidence="3 6" id="KW-0812">Transmembrane</keyword>
<keyword evidence="2" id="KW-1003">Cell membrane</keyword>
<accession>A0ABR6PEG6</accession>
<keyword evidence="5 6" id="KW-0472">Membrane</keyword>
<feature type="domain" description="ABC3 transporter permease C-terminal" evidence="7">
    <location>
        <begin position="673"/>
        <end position="785"/>
    </location>
</feature>
<evidence type="ECO:0000256" key="2">
    <source>
        <dbReference type="ARBA" id="ARBA00022475"/>
    </source>
</evidence>
<dbReference type="Pfam" id="PF12704">
    <property type="entry name" value="MacB_PCD"/>
    <property type="match status" value="1"/>
</dbReference>
<evidence type="ECO:0000256" key="4">
    <source>
        <dbReference type="ARBA" id="ARBA00022989"/>
    </source>
</evidence>
<dbReference type="PANTHER" id="PTHR30572:SF18">
    <property type="entry name" value="ABC-TYPE MACROLIDE FAMILY EXPORT SYSTEM PERMEASE COMPONENT 2"/>
    <property type="match status" value="1"/>
</dbReference>
<reference evidence="9 10" key="1">
    <citation type="submission" date="2020-08" db="EMBL/GenBank/DDBJ databases">
        <title>Genomic Encyclopedia of Type Strains, Phase IV (KMG-V): Genome sequencing to study the core and pangenomes of soil and plant-associated prokaryotes.</title>
        <authorList>
            <person name="Whitman W."/>
        </authorList>
    </citation>
    <scope>NUCLEOTIDE SEQUENCE [LARGE SCALE GENOMIC DNA]</scope>
    <source>
        <strain evidence="9 10">ANJLi2</strain>
    </source>
</reference>
<evidence type="ECO:0000256" key="5">
    <source>
        <dbReference type="ARBA" id="ARBA00023136"/>
    </source>
</evidence>
<feature type="domain" description="ABC3 transporter permease C-terminal" evidence="7">
    <location>
        <begin position="285"/>
        <end position="398"/>
    </location>
</feature>
<evidence type="ECO:0000256" key="3">
    <source>
        <dbReference type="ARBA" id="ARBA00022692"/>
    </source>
</evidence>
<name>A0ABR6PEG6_9SPHI</name>
<evidence type="ECO:0000313" key="9">
    <source>
        <dbReference type="EMBL" id="MBB6108147.1"/>
    </source>
</evidence>
<dbReference type="EMBL" id="JACHCB010000002">
    <property type="protein sequence ID" value="MBB6108147.1"/>
    <property type="molecule type" value="Genomic_DNA"/>
</dbReference>
<feature type="domain" description="MacB-like periplasmic core" evidence="8">
    <location>
        <begin position="20"/>
        <end position="233"/>
    </location>
</feature>
<sequence>MLKNYFKTTVRYLLVNKAFSMINIVGLSTGICVCFFALLYVQFELSRDSYNKQADHIYRLVTDIKTPLGVNYESASTPMGPAIAATYPEVKAAARVFMDDMIIQSNPNNATKEEIAYADASVFSIFTWPLLRGDSRHLFDAPYNVVLSESAAKKYFGNADPIGKTLLINGQQSAAVTGIMKDIPYNSHLRVDMLFSMSSLVNANWEHNWKSFGFYTYLLLQPAADATRLTAKLPAFVNANMDQSLMKYKLSIEPLKKVYLYGYPRGHRTGSSESGSINNIYIFSIVAAFVLFIACFNFINLTTAFSLKRAREVGVRKVLGASKKQLVFQFFMDAVFLCLIAFFIALLLAAFLLPLFNRLSGTTVSTNVFEHLNYVVCLLLIAIVVGLLSGIYPALFLSGFRPVNSLKKQFMPGTNSLLFRKSLVVAQFTISIVLIVATLVVYTQLDFMQNQTLGFKKEHKLVIDYQFDRRINEHAATVKQQLLNITGIKESCLSSSIPGTPNNSYSVFLDDSHNLQQEIPADSYYTDDGFLKQYGIKIIAGRGFTAQYDNERDKVLLINQAMVKKLGYKNADEAIGKRFRQFAGEGTVVGVVKNFHVHSSQEVIKPLFIRPANGFFTCLTLDINSDHVQQTVNLVEKQWKKIAPGLPFVYFFADEAYNKQFVAQLHFGRLFICFSALAILISCLGLIGLSAFSAAQRKKEIGVRKVLGASVMSITALLSKEFVKLVLVAFIIASPLAWWAMHNWLQDFAYRIQISWWLFMYSGAAALLIALFAVSFQTIKAAIVNPVKSLKTE</sequence>
<dbReference type="PANTHER" id="PTHR30572">
    <property type="entry name" value="MEMBRANE COMPONENT OF TRANSPORTER-RELATED"/>
    <property type="match status" value="1"/>
</dbReference>
<keyword evidence="10" id="KW-1185">Reference proteome</keyword>
<feature type="transmembrane region" description="Helical" evidence="6">
    <location>
        <begin position="372"/>
        <end position="397"/>
    </location>
</feature>
<comment type="caution">
    <text evidence="9">The sequence shown here is derived from an EMBL/GenBank/DDBJ whole genome shotgun (WGS) entry which is preliminary data.</text>
</comment>
<dbReference type="InterPro" id="IPR025857">
    <property type="entry name" value="MacB_PCD"/>
</dbReference>
<feature type="transmembrane region" description="Helical" evidence="6">
    <location>
        <begin position="722"/>
        <end position="742"/>
    </location>
</feature>
<gene>
    <name evidence="9" type="ORF">HDF23_000882</name>
</gene>